<dbReference type="RefSeq" id="XP_045953129.1">
    <property type="nucleotide sequence ID" value="XM_046108978.1"/>
</dbReference>
<keyword evidence="9" id="KW-1185">Reference proteome</keyword>
<evidence type="ECO:0000259" key="7">
    <source>
        <dbReference type="Pfam" id="PF20684"/>
    </source>
</evidence>
<feature type="transmembrane region" description="Helical" evidence="6">
    <location>
        <begin position="129"/>
        <end position="152"/>
    </location>
</feature>
<evidence type="ECO:0000256" key="2">
    <source>
        <dbReference type="ARBA" id="ARBA00022692"/>
    </source>
</evidence>
<dbReference type="EMBL" id="JAGPXC010000009">
    <property type="protein sequence ID" value="KAH6646615.1"/>
    <property type="molecule type" value="Genomic_DNA"/>
</dbReference>
<gene>
    <name evidence="8" type="ORF">BKA67DRAFT_683826</name>
</gene>
<comment type="caution">
    <text evidence="8">The sequence shown here is derived from an EMBL/GenBank/DDBJ whole genome shotgun (WGS) entry which is preliminary data.</text>
</comment>
<feature type="transmembrane region" description="Helical" evidence="6">
    <location>
        <begin position="16"/>
        <end position="39"/>
    </location>
</feature>
<evidence type="ECO:0000256" key="3">
    <source>
        <dbReference type="ARBA" id="ARBA00022989"/>
    </source>
</evidence>
<feature type="transmembrane region" description="Helical" evidence="6">
    <location>
        <begin position="95"/>
        <end position="117"/>
    </location>
</feature>
<evidence type="ECO:0000256" key="6">
    <source>
        <dbReference type="SAM" id="Phobius"/>
    </source>
</evidence>
<evidence type="ECO:0000256" key="1">
    <source>
        <dbReference type="ARBA" id="ARBA00004141"/>
    </source>
</evidence>
<dbReference type="AlphaFoldDB" id="A0A9P8RNT1"/>
<dbReference type="OrthoDB" id="9976870at2759"/>
<dbReference type="InterPro" id="IPR052337">
    <property type="entry name" value="SAT4-like"/>
</dbReference>
<dbReference type="Proteomes" id="UP000758603">
    <property type="component" value="Unassembled WGS sequence"/>
</dbReference>
<name>A0A9P8RNT1_9PEZI</name>
<proteinExistence type="inferred from homology"/>
<dbReference type="PANTHER" id="PTHR33048:SF15">
    <property type="entry name" value="INTEGRAL MEMBRANE PROTEIN"/>
    <property type="match status" value="1"/>
</dbReference>
<evidence type="ECO:0000313" key="9">
    <source>
        <dbReference type="Proteomes" id="UP000758603"/>
    </source>
</evidence>
<feature type="transmembrane region" description="Helical" evidence="6">
    <location>
        <begin position="249"/>
        <end position="275"/>
    </location>
</feature>
<feature type="transmembrane region" description="Helical" evidence="6">
    <location>
        <begin position="51"/>
        <end position="75"/>
    </location>
</feature>
<organism evidence="8 9">
    <name type="scientific">Truncatella angustata</name>
    <dbReference type="NCBI Taxonomy" id="152316"/>
    <lineage>
        <taxon>Eukaryota</taxon>
        <taxon>Fungi</taxon>
        <taxon>Dikarya</taxon>
        <taxon>Ascomycota</taxon>
        <taxon>Pezizomycotina</taxon>
        <taxon>Sordariomycetes</taxon>
        <taxon>Xylariomycetidae</taxon>
        <taxon>Amphisphaeriales</taxon>
        <taxon>Sporocadaceae</taxon>
        <taxon>Truncatella</taxon>
    </lineage>
</organism>
<dbReference type="Pfam" id="PF20684">
    <property type="entry name" value="Fung_rhodopsin"/>
    <property type="match status" value="1"/>
</dbReference>
<keyword evidence="3 6" id="KW-1133">Transmembrane helix</keyword>
<dbReference type="InterPro" id="IPR049326">
    <property type="entry name" value="Rhodopsin_dom_fungi"/>
</dbReference>
<reference evidence="8" key="1">
    <citation type="journal article" date="2021" name="Nat. Commun.">
        <title>Genetic determinants of endophytism in the Arabidopsis root mycobiome.</title>
        <authorList>
            <person name="Mesny F."/>
            <person name="Miyauchi S."/>
            <person name="Thiergart T."/>
            <person name="Pickel B."/>
            <person name="Atanasova L."/>
            <person name="Karlsson M."/>
            <person name="Huettel B."/>
            <person name="Barry K.W."/>
            <person name="Haridas S."/>
            <person name="Chen C."/>
            <person name="Bauer D."/>
            <person name="Andreopoulos W."/>
            <person name="Pangilinan J."/>
            <person name="LaButti K."/>
            <person name="Riley R."/>
            <person name="Lipzen A."/>
            <person name="Clum A."/>
            <person name="Drula E."/>
            <person name="Henrissat B."/>
            <person name="Kohler A."/>
            <person name="Grigoriev I.V."/>
            <person name="Martin F.M."/>
            <person name="Hacquard S."/>
        </authorList>
    </citation>
    <scope>NUCLEOTIDE SEQUENCE</scope>
    <source>
        <strain evidence="8">MPI-SDFR-AT-0073</strain>
    </source>
</reference>
<dbReference type="GO" id="GO:0016020">
    <property type="term" value="C:membrane"/>
    <property type="evidence" value="ECO:0007669"/>
    <property type="project" value="UniProtKB-SubCell"/>
</dbReference>
<dbReference type="GeneID" id="70137869"/>
<evidence type="ECO:0000313" key="8">
    <source>
        <dbReference type="EMBL" id="KAH6646615.1"/>
    </source>
</evidence>
<comment type="similarity">
    <text evidence="5">Belongs to the SAT4 family.</text>
</comment>
<sequence length="384" mass="41396">MADANARSVPLEGFPLAIILISLVFLFFAIFSVAVRTYIRLTDKVFGLDDALMLAGLFVYIIDTSLAVRGVTVGIGSKNDRLNSWLQAEAQKFYIIWITIYVIGVALIKSSVCTTLVRIAAKAHRVMRIAVWGLLGLTWASFCVTFFGILTFCRPVEANWNTALVTEGKATCASTETLIGISHTNTGTSIATDFGCMVLPGLLLWKTQMRTRAKLRVFGLLSVASVASLTTIARAPFISRYKEPTDNLMYYIGFIVFLSSIETGIGCIAASLPSVRGLYLRIRGKQDTQKSASTPNAKSLVTIGGGIAGGHNSSGNRGAFAKSTDRATTTACVGGGAGDWERLHDDDSDKGILLDGRSAGIRADYSYSVELEPVKRNRPGTSDY</sequence>
<accession>A0A9P8RNT1</accession>
<evidence type="ECO:0000256" key="4">
    <source>
        <dbReference type="ARBA" id="ARBA00023136"/>
    </source>
</evidence>
<comment type="subcellular location">
    <subcellularLocation>
        <location evidence="1">Membrane</location>
        <topology evidence="1">Multi-pass membrane protein</topology>
    </subcellularLocation>
</comment>
<protein>
    <recommendedName>
        <fullName evidence="7">Rhodopsin domain-containing protein</fullName>
    </recommendedName>
</protein>
<evidence type="ECO:0000256" key="5">
    <source>
        <dbReference type="ARBA" id="ARBA00038359"/>
    </source>
</evidence>
<keyword evidence="4 6" id="KW-0472">Membrane</keyword>
<keyword evidence="2 6" id="KW-0812">Transmembrane</keyword>
<feature type="transmembrane region" description="Helical" evidence="6">
    <location>
        <begin position="217"/>
        <end position="237"/>
    </location>
</feature>
<feature type="domain" description="Rhodopsin" evidence="7">
    <location>
        <begin position="36"/>
        <end position="279"/>
    </location>
</feature>
<dbReference type="PANTHER" id="PTHR33048">
    <property type="entry name" value="PTH11-LIKE INTEGRAL MEMBRANE PROTEIN (AFU_ORTHOLOGUE AFUA_5G11245)"/>
    <property type="match status" value="1"/>
</dbReference>